<dbReference type="EMBL" id="CP061035">
    <property type="protein sequence ID" value="QQV78066.1"/>
    <property type="molecule type" value="Genomic_DNA"/>
</dbReference>
<dbReference type="RefSeq" id="WP_202094995.1">
    <property type="nucleotide sequence ID" value="NZ_CP061035.1"/>
</dbReference>
<dbReference type="PANTHER" id="PTHR43179:SF7">
    <property type="entry name" value="RHAMNOSYLTRANSFERASE WBBL"/>
    <property type="match status" value="1"/>
</dbReference>
<dbReference type="InterPro" id="IPR001173">
    <property type="entry name" value="Glyco_trans_2-like"/>
</dbReference>
<proteinExistence type="predicted"/>
<evidence type="ECO:0000313" key="3">
    <source>
        <dbReference type="Proteomes" id="UP000595894"/>
    </source>
</evidence>
<dbReference type="Gene3D" id="3.90.550.10">
    <property type="entry name" value="Spore Coat Polysaccharide Biosynthesis Protein SpsA, Chain A"/>
    <property type="match status" value="1"/>
</dbReference>
<protein>
    <submittedName>
        <fullName evidence="2">Glycosyltransferase family 2 protein</fullName>
    </submittedName>
</protein>
<sequence length="355" mass="38739">MPEARTGATSVAAVMVNFRTPVLALDAARALASARAEFPDLRLVIADGFSNDDSVERLEAGVAGSDLADWVTVLPLAVNGGFGWANNQAMLRLMQSDSPPDYIYLLNPDTQVTPGAVSALVETLDRYPRCAAVGSLLLNDDGSPSGSAFRFPSVGRELLRGARTGGIGRLLGIEPIVFDDGHAGEVDWVTGASMMFRAAALKQTGLFDTAFFLYFEEVELTHRLRKAGWTVRHEPASKVHHIGGASTGMAYNRKDLTIGPPLPRYWFRSRRRCFSLIGGRSTAIAANLAWITGHAFYMTRRMIGRGGYHILNRREGRDLIGCGVLPSRADVTSDHTAWDEPFDRTPAWMQRSKSI</sequence>
<reference evidence="3" key="1">
    <citation type="submission" date="2020-09" db="EMBL/GenBank/DDBJ databases">
        <title>Sphingomonas sp., a new species isolated from pork steak.</title>
        <authorList>
            <person name="Heidler von Heilborn D."/>
        </authorList>
    </citation>
    <scope>NUCLEOTIDE SEQUENCE [LARGE SCALE GENOMIC DNA]</scope>
</reference>
<dbReference type="InterPro" id="IPR029044">
    <property type="entry name" value="Nucleotide-diphossugar_trans"/>
</dbReference>
<dbReference type="KEGG" id="sari:H5J25_04825"/>
<dbReference type="PANTHER" id="PTHR43179">
    <property type="entry name" value="RHAMNOSYLTRANSFERASE WBBL"/>
    <property type="match status" value="1"/>
</dbReference>
<feature type="domain" description="Glycosyltransferase 2-like" evidence="1">
    <location>
        <begin position="28"/>
        <end position="143"/>
    </location>
</feature>
<organism evidence="2 3">
    <name type="scientific">Sphingomonas aliaeris</name>
    <dbReference type="NCBI Taxonomy" id="2759526"/>
    <lineage>
        <taxon>Bacteria</taxon>
        <taxon>Pseudomonadati</taxon>
        <taxon>Pseudomonadota</taxon>
        <taxon>Alphaproteobacteria</taxon>
        <taxon>Sphingomonadales</taxon>
        <taxon>Sphingomonadaceae</taxon>
        <taxon>Sphingomonas</taxon>
    </lineage>
</organism>
<evidence type="ECO:0000313" key="2">
    <source>
        <dbReference type="EMBL" id="QQV78066.1"/>
    </source>
</evidence>
<evidence type="ECO:0000259" key="1">
    <source>
        <dbReference type="Pfam" id="PF00535"/>
    </source>
</evidence>
<name>A0A974NW71_9SPHN</name>
<dbReference type="Pfam" id="PF00535">
    <property type="entry name" value="Glycos_transf_2"/>
    <property type="match status" value="1"/>
</dbReference>
<gene>
    <name evidence="2" type="ORF">H5J25_04825</name>
</gene>
<dbReference type="AlphaFoldDB" id="A0A974NW71"/>
<accession>A0A974NW71</accession>
<dbReference type="Proteomes" id="UP000595894">
    <property type="component" value="Chromosome"/>
</dbReference>
<keyword evidence="3" id="KW-1185">Reference proteome</keyword>
<dbReference type="SUPFAM" id="SSF53448">
    <property type="entry name" value="Nucleotide-diphospho-sugar transferases"/>
    <property type="match status" value="1"/>
</dbReference>